<sequence>MYTVDRRRIHGCDDMERVVIGNEAYAFPAIPRIENESLHVSELVTLDLEDYPRSGGKERLAAQLSHAVHHVGFFYVMNYGLSEEQANNQFTLAKHFFELPFEEKAKYEVNYAEADYNGWRRAGRGRAGMEPDAIKIFNIPKFTRDFEGKCTYPDLLKAHWDGIEMFSKALHTNVVLPLLRLFAIMLQLPDEEFLVRQYSYEKKSEDHFRYMIYHKRSKEENANNEFGRIGGFKDRKYA</sequence>
<dbReference type="InterPro" id="IPR026992">
    <property type="entry name" value="DIOX_N"/>
</dbReference>
<dbReference type="Proteomes" id="UP000298493">
    <property type="component" value="Unassembled WGS sequence"/>
</dbReference>
<reference evidence="2 3" key="1">
    <citation type="submission" date="2019-04" db="EMBL/GenBank/DDBJ databases">
        <title>High contiguity whole genome sequence and gene annotation resource for two Venturia nashicola isolates.</title>
        <authorList>
            <person name="Prokchorchik M."/>
            <person name="Won K."/>
            <person name="Lee Y."/>
            <person name="Choi E.D."/>
            <person name="Segonzac C."/>
            <person name="Sohn K.H."/>
        </authorList>
    </citation>
    <scope>NUCLEOTIDE SEQUENCE [LARGE SCALE GENOMIC DNA]</scope>
    <source>
        <strain evidence="2 3">PRI2</strain>
    </source>
</reference>
<evidence type="ECO:0000313" key="2">
    <source>
        <dbReference type="EMBL" id="TID16195.1"/>
    </source>
</evidence>
<dbReference type="Pfam" id="PF14226">
    <property type="entry name" value="DIOX_N"/>
    <property type="match status" value="1"/>
</dbReference>
<gene>
    <name evidence="2" type="ORF">E6O75_ATG09253</name>
</gene>
<dbReference type="InterPro" id="IPR027443">
    <property type="entry name" value="IPNS-like_sf"/>
</dbReference>
<dbReference type="SUPFAM" id="SSF51197">
    <property type="entry name" value="Clavaminate synthase-like"/>
    <property type="match status" value="1"/>
</dbReference>
<organism evidence="2 3">
    <name type="scientific">Venturia nashicola</name>
    <dbReference type="NCBI Taxonomy" id="86259"/>
    <lineage>
        <taxon>Eukaryota</taxon>
        <taxon>Fungi</taxon>
        <taxon>Dikarya</taxon>
        <taxon>Ascomycota</taxon>
        <taxon>Pezizomycotina</taxon>
        <taxon>Dothideomycetes</taxon>
        <taxon>Pleosporomycetidae</taxon>
        <taxon>Venturiales</taxon>
        <taxon>Venturiaceae</taxon>
        <taxon>Venturia</taxon>
    </lineage>
</organism>
<dbReference type="STRING" id="86259.A0A4Z1NKW5"/>
<comment type="caution">
    <text evidence="2">The sequence shown here is derived from an EMBL/GenBank/DDBJ whole genome shotgun (WGS) entry which is preliminary data.</text>
</comment>
<dbReference type="EMBL" id="SNSC02000019">
    <property type="protein sequence ID" value="TID16195.1"/>
    <property type="molecule type" value="Genomic_DNA"/>
</dbReference>
<protein>
    <submittedName>
        <fullName evidence="2">Putative UPF0676 protein</fullName>
    </submittedName>
</protein>
<proteinExistence type="predicted"/>
<dbReference type="Gene3D" id="2.60.120.330">
    <property type="entry name" value="B-lactam Antibiotic, Isopenicillin N Synthase, Chain"/>
    <property type="match status" value="1"/>
</dbReference>
<evidence type="ECO:0000313" key="3">
    <source>
        <dbReference type="Proteomes" id="UP000298493"/>
    </source>
</evidence>
<accession>A0A4Z1NKW5</accession>
<feature type="domain" description="Non-haem dioxygenase N-terminal" evidence="1">
    <location>
        <begin position="46"/>
        <end position="140"/>
    </location>
</feature>
<dbReference type="AlphaFoldDB" id="A0A4Z1NKW5"/>
<name>A0A4Z1NKW5_9PEZI</name>
<keyword evidence="3" id="KW-1185">Reference proteome</keyword>
<evidence type="ECO:0000259" key="1">
    <source>
        <dbReference type="Pfam" id="PF14226"/>
    </source>
</evidence>